<proteinExistence type="predicted"/>
<dbReference type="InterPro" id="IPR050267">
    <property type="entry name" value="Anti-sigma-factor_SerPK"/>
</dbReference>
<accession>A0A8J3WIL6</accession>
<dbReference type="Pfam" id="PF13581">
    <property type="entry name" value="HATPase_c_2"/>
    <property type="match status" value="1"/>
</dbReference>
<feature type="domain" description="Histidine kinase/HSP90-like ATPase" evidence="2">
    <location>
        <begin position="8"/>
        <end position="118"/>
    </location>
</feature>
<dbReference type="Gene3D" id="3.30.565.10">
    <property type="entry name" value="Histidine kinase-like ATPase, C-terminal domain"/>
    <property type="match status" value="1"/>
</dbReference>
<evidence type="ECO:0000313" key="4">
    <source>
        <dbReference type="Proteomes" id="UP000619788"/>
    </source>
</evidence>
<sequence length="126" mass="13368">MTDAHHTFPGLPAQVPAARTWATALLPTGHPRRDDLALIVGELAANAVLHTRSGEFAIQIHVTEAAVTVTVTDEGAAASSAPRGAEEEEFGRGLILVAALADDYQEHDGRNGRTVRVRLDRNGGVR</sequence>
<evidence type="ECO:0000313" key="3">
    <source>
        <dbReference type="EMBL" id="GIH91909.1"/>
    </source>
</evidence>
<keyword evidence="4" id="KW-1185">Reference proteome</keyword>
<name>A0A8J3WIL6_9ACTN</name>
<dbReference type="EMBL" id="BOOJ01000023">
    <property type="protein sequence ID" value="GIH91909.1"/>
    <property type="molecule type" value="Genomic_DNA"/>
</dbReference>
<comment type="caution">
    <text evidence="3">The sequence shown here is derived from an EMBL/GenBank/DDBJ whole genome shotgun (WGS) entry which is preliminary data.</text>
</comment>
<dbReference type="InterPro" id="IPR003594">
    <property type="entry name" value="HATPase_dom"/>
</dbReference>
<dbReference type="CDD" id="cd16936">
    <property type="entry name" value="HATPase_RsbW-like"/>
    <property type="match status" value="1"/>
</dbReference>
<protein>
    <recommendedName>
        <fullName evidence="2">Histidine kinase/HSP90-like ATPase domain-containing protein</fullName>
    </recommendedName>
</protein>
<dbReference type="PANTHER" id="PTHR35526">
    <property type="entry name" value="ANTI-SIGMA-F FACTOR RSBW-RELATED"/>
    <property type="match status" value="1"/>
</dbReference>
<gene>
    <name evidence="3" type="ORF">Psi01_25390</name>
</gene>
<evidence type="ECO:0000259" key="2">
    <source>
        <dbReference type="Pfam" id="PF13581"/>
    </source>
</evidence>
<dbReference type="SUPFAM" id="SSF55874">
    <property type="entry name" value="ATPase domain of HSP90 chaperone/DNA topoisomerase II/histidine kinase"/>
    <property type="match status" value="1"/>
</dbReference>
<keyword evidence="1" id="KW-0723">Serine/threonine-protein kinase</keyword>
<reference evidence="3 4" key="1">
    <citation type="submission" date="2021-01" db="EMBL/GenBank/DDBJ databases">
        <title>Whole genome shotgun sequence of Planobispora siamensis NBRC 107568.</title>
        <authorList>
            <person name="Komaki H."/>
            <person name="Tamura T."/>
        </authorList>
    </citation>
    <scope>NUCLEOTIDE SEQUENCE [LARGE SCALE GENOMIC DNA]</scope>
    <source>
        <strain evidence="3 4">NBRC 107568</strain>
    </source>
</reference>
<dbReference type="GO" id="GO:0004674">
    <property type="term" value="F:protein serine/threonine kinase activity"/>
    <property type="evidence" value="ECO:0007669"/>
    <property type="project" value="UniProtKB-KW"/>
</dbReference>
<keyword evidence="1" id="KW-0808">Transferase</keyword>
<keyword evidence="1" id="KW-0418">Kinase</keyword>
<dbReference type="PANTHER" id="PTHR35526:SF3">
    <property type="entry name" value="ANTI-SIGMA-F FACTOR RSBW"/>
    <property type="match status" value="1"/>
</dbReference>
<dbReference type="AlphaFoldDB" id="A0A8J3WIL6"/>
<dbReference type="InterPro" id="IPR036890">
    <property type="entry name" value="HATPase_C_sf"/>
</dbReference>
<organism evidence="3 4">
    <name type="scientific">Planobispora siamensis</name>
    <dbReference type="NCBI Taxonomy" id="936338"/>
    <lineage>
        <taxon>Bacteria</taxon>
        <taxon>Bacillati</taxon>
        <taxon>Actinomycetota</taxon>
        <taxon>Actinomycetes</taxon>
        <taxon>Streptosporangiales</taxon>
        <taxon>Streptosporangiaceae</taxon>
        <taxon>Planobispora</taxon>
    </lineage>
</organism>
<dbReference type="Proteomes" id="UP000619788">
    <property type="component" value="Unassembled WGS sequence"/>
</dbReference>
<evidence type="ECO:0000256" key="1">
    <source>
        <dbReference type="ARBA" id="ARBA00022527"/>
    </source>
</evidence>